<dbReference type="EMBL" id="GG663243">
    <property type="protein sequence ID" value="EAR81139.2"/>
    <property type="molecule type" value="Genomic_DNA"/>
</dbReference>
<evidence type="ECO:0000313" key="1">
    <source>
        <dbReference type="EMBL" id="EAR81139.2"/>
    </source>
</evidence>
<dbReference type="OrthoDB" id="327717at2759"/>
<dbReference type="KEGG" id="tet:TTHERM_02091560"/>
<dbReference type="HOGENOM" id="CLU_1043852_0_0_1"/>
<accession>Q226C3</accession>
<keyword evidence="2" id="KW-1185">Reference proteome</keyword>
<dbReference type="Proteomes" id="UP000009168">
    <property type="component" value="Unassembled WGS sequence"/>
</dbReference>
<gene>
    <name evidence="1" type="ORF">TTHERM_02091560</name>
</gene>
<evidence type="ECO:0000313" key="2">
    <source>
        <dbReference type="Proteomes" id="UP000009168"/>
    </source>
</evidence>
<dbReference type="SUPFAM" id="SSF101908">
    <property type="entry name" value="Putative isomerase YbhE"/>
    <property type="match status" value="1"/>
</dbReference>
<proteinExistence type="predicted"/>
<sequence length="311" mass="35486">MILSDDERYSFVCNGFQGILIMNIENKTQPVLLSQQPLDGWAQSVISIFNQSYLLATQIEKGELVIINIEDLENPYIQSKLQFPDENSNSVCLTPDQKSAYFIGNKGLRQIPTSVNLIIHTQLQLQQTDKSGNSYFKDLSIGQSLLVGQTAQIFFIPLYIQVQVNIRNVFYYRNFQIQTLPNWITYIPQYNQLLIQVDKSGTFNNFSNEKKGENILILECLIQLNAQNFVTQNIKASVSQQIFSTLINQGYIDNQGFLTSKLDPKIDFYLDFFDDGSFSQSNVGTPNILLGFLFKAPQNSTIIQRILMKQV</sequence>
<reference evidence="2" key="1">
    <citation type="journal article" date="2006" name="PLoS Biol.">
        <title>Macronuclear genome sequence of the ciliate Tetrahymena thermophila, a model eukaryote.</title>
        <authorList>
            <person name="Eisen J.A."/>
            <person name="Coyne R.S."/>
            <person name="Wu M."/>
            <person name="Wu D."/>
            <person name="Thiagarajan M."/>
            <person name="Wortman J.R."/>
            <person name="Badger J.H."/>
            <person name="Ren Q."/>
            <person name="Amedeo P."/>
            <person name="Jones K.M."/>
            <person name="Tallon L.J."/>
            <person name="Delcher A.L."/>
            <person name="Salzberg S.L."/>
            <person name="Silva J.C."/>
            <person name="Haas B.J."/>
            <person name="Majoros W.H."/>
            <person name="Farzad M."/>
            <person name="Carlton J.M."/>
            <person name="Smith R.K. Jr."/>
            <person name="Garg J."/>
            <person name="Pearlman R.E."/>
            <person name="Karrer K.M."/>
            <person name="Sun L."/>
            <person name="Manning G."/>
            <person name="Elde N.C."/>
            <person name="Turkewitz A.P."/>
            <person name="Asai D.J."/>
            <person name="Wilkes D.E."/>
            <person name="Wang Y."/>
            <person name="Cai H."/>
            <person name="Collins K."/>
            <person name="Stewart B.A."/>
            <person name="Lee S.R."/>
            <person name="Wilamowska K."/>
            <person name="Weinberg Z."/>
            <person name="Ruzzo W.L."/>
            <person name="Wloga D."/>
            <person name="Gaertig J."/>
            <person name="Frankel J."/>
            <person name="Tsao C.-C."/>
            <person name="Gorovsky M.A."/>
            <person name="Keeling P.J."/>
            <person name="Waller R.F."/>
            <person name="Patron N.J."/>
            <person name="Cherry J.M."/>
            <person name="Stover N.A."/>
            <person name="Krieger C.J."/>
            <person name="del Toro C."/>
            <person name="Ryder H.F."/>
            <person name="Williamson S.C."/>
            <person name="Barbeau R.A."/>
            <person name="Hamilton E.P."/>
            <person name="Orias E."/>
        </authorList>
    </citation>
    <scope>NUCLEOTIDE SEQUENCE [LARGE SCALE GENOMIC DNA]</scope>
    <source>
        <strain evidence="2">SB210</strain>
    </source>
</reference>
<dbReference type="RefSeq" id="XP_001028802.2">
    <property type="nucleotide sequence ID" value="XM_001028802.2"/>
</dbReference>
<dbReference type="InParanoid" id="Q226C3"/>
<organism evidence="1 2">
    <name type="scientific">Tetrahymena thermophila (strain SB210)</name>
    <dbReference type="NCBI Taxonomy" id="312017"/>
    <lineage>
        <taxon>Eukaryota</taxon>
        <taxon>Sar</taxon>
        <taxon>Alveolata</taxon>
        <taxon>Ciliophora</taxon>
        <taxon>Intramacronucleata</taxon>
        <taxon>Oligohymenophorea</taxon>
        <taxon>Hymenostomatida</taxon>
        <taxon>Tetrahymenina</taxon>
        <taxon>Tetrahymenidae</taxon>
        <taxon>Tetrahymena</taxon>
    </lineage>
</organism>
<protein>
    <submittedName>
        <fullName evidence="1">MFS transporter, putative</fullName>
    </submittedName>
</protein>
<name>Q226C3_TETTS</name>
<dbReference type="AlphaFoldDB" id="Q226C3"/>
<dbReference type="GeneID" id="7901702"/>